<dbReference type="PANTHER" id="PTHR31286">
    <property type="entry name" value="GLYCINE-RICH CELL WALL STRUCTURAL PROTEIN 1.8-LIKE"/>
    <property type="match status" value="1"/>
</dbReference>
<keyword evidence="1" id="KW-0863">Zinc-finger</keyword>
<evidence type="ECO:0000313" key="3">
    <source>
        <dbReference type="EMBL" id="KAL3502864.1"/>
    </source>
</evidence>
<keyword evidence="1" id="KW-0479">Metal-binding</keyword>
<dbReference type="InterPro" id="IPR040256">
    <property type="entry name" value="At4g02000-like"/>
</dbReference>
<organism evidence="3 4">
    <name type="scientific">Cinchona calisaya</name>
    <dbReference type="NCBI Taxonomy" id="153742"/>
    <lineage>
        <taxon>Eukaryota</taxon>
        <taxon>Viridiplantae</taxon>
        <taxon>Streptophyta</taxon>
        <taxon>Embryophyta</taxon>
        <taxon>Tracheophyta</taxon>
        <taxon>Spermatophyta</taxon>
        <taxon>Magnoliopsida</taxon>
        <taxon>eudicotyledons</taxon>
        <taxon>Gunneridae</taxon>
        <taxon>Pentapetalae</taxon>
        <taxon>asterids</taxon>
        <taxon>lamiids</taxon>
        <taxon>Gentianales</taxon>
        <taxon>Rubiaceae</taxon>
        <taxon>Cinchonoideae</taxon>
        <taxon>Cinchoneae</taxon>
        <taxon>Cinchona</taxon>
    </lineage>
</organism>
<evidence type="ECO:0000313" key="4">
    <source>
        <dbReference type="Proteomes" id="UP001630127"/>
    </source>
</evidence>
<dbReference type="PROSITE" id="PS50158">
    <property type="entry name" value="ZF_CCHC"/>
    <property type="match status" value="1"/>
</dbReference>
<sequence>MKAGSQLVKRLKVDNRTALEFRGKFASLCVQINLNQPLKQSVLIGDYAQEVQYEGISFCYNCGFMGHIQESCEVSGKSLDDGPIVHNLDINSKVNEHNNAFGDWMKVKFSKKVTQKLVDNSRNLVYQKGVSLPGSPG</sequence>
<protein>
    <recommendedName>
        <fullName evidence="2">CCHC-type domain-containing protein</fullName>
    </recommendedName>
</protein>
<dbReference type="PANTHER" id="PTHR31286:SF99">
    <property type="entry name" value="DUF4283 DOMAIN-CONTAINING PROTEIN"/>
    <property type="match status" value="1"/>
</dbReference>
<proteinExistence type="predicted"/>
<evidence type="ECO:0000259" key="2">
    <source>
        <dbReference type="PROSITE" id="PS50158"/>
    </source>
</evidence>
<gene>
    <name evidence="3" type="ORF">ACH5RR_037313</name>
</gene>
<dbReference type="InterPro" id="IPR001878">
    <property type="entry name" value="Znf_CCHC"/>
</dbReference>
<dbReference type="GO" id="GO:0008270">
    <property type="term" value="F:zinc ion binding"/>
    <property type="evidence" value="ECO:0007669"/>
    <property type="project" value="UniProtKB-KW"/>
</dbReference>
<dbReference type="AlphaFoldDB" id="A0ABD2YA33"/>
<name>A0ABD2YA33_9GENT</name>
<dbReference type="Proteomes" id="UP001630127">
    <property type="component" value="Unassembled WGS sequence"/>
</dbReference>
<feature type="domain" description="CCHC-type" evidence="2">
    <location>
        <begin position="59"/>
        <end position="72"/>
    </location>
</feature>
<dbReference type="EMBL" id="JBJUIK010000015">
    <property type="protein sequence ID" value="KAL3502864.1"/>
    <property type="molecule type" value="Genomic_DNA"/>
</dbReference>
<comment type="caution">
    <text evidence="3">The sequence shown here is derived from an EMBL/GenBank/DDBJ whole genome shotgun (WGS) entry which is preliminary data.</text>
</comment>
<accession>A0ABD2YA33</accession>
<reference evidence="3 4" key="1">
    <citation type="submission" date="2024-11" db="EMBL/GenBank/DDBJ databases">
        <title>A near-complete genome assembly of Cinchona calisaya.</title>
        <authorList>
            <person name="Lian D.C."/>
            <person name="Zhao X.W."/>
            <person name="Wei L."/>
        </authorList>
    </citation>
    <scope>NUCLEOTIDE SEQUENCE [LARGE SCALE GENOMIC DNA]</scope>
    <source>
        <tissue evidence="3">Nenye</tissue>
    </source>
</reference>
<keyword evidence="1" id="KW-0862">Zinc</keyword>
<evidence type="ECO:0000256" key="1">
    <source>
        <dbReference type="PROSITE-ProRule" id="PRU00047"/>
    </source>
</evidence>
<keyword evidence="4" id="KW-1185">Reference proteome</keyword>